<reference evidence="2" key="1">
    <citation type="journal article" date="2019" name="Sci. Rep.">
        <title>Draft genome of Tanacetum cinerariifolium, the natural source of mosquito coil.</title>
        <authorList>
            <person name="Yamashiro T."/>
            <person name="Shiraishi A."/>
            <person name="Satake H."/>
            <person name="Nakayama K."/>
        </authorList>
    </citation>
    <scope>NUCLEOTIDE SEQUENCE</scope>
</reference>
<name>A0A699SM07_TANCI</name>
<evidence type="ECO:0000313" key="2">
    <source>
        <dbReference type="EMBL" id="GFC97625.1"/>
    </source>
</evidence>
<organism evidence="2">
    <name type="scientific">Tanacetum cinerariifolium</name>
    <name type="common">Dalmatian daisy</name>
    <name type="synonym">Chrysanthemum cinerariifolium</name>
    <dbReference type="NCBI Taxonomy" id="118510"/>
    <lineage>
        <taxon>Eukaryota</taxon>
        <taxon>Viridiplantae</taxon>
        <taxon>Streptophyta</taxon>
        <taxon>Embryophyta</taxon>
        <taxon>Tracheophyta</taxon>
        <taxon>Spermatophyta</taxon>
        <taxon>Magnoliopsida</taxon>
        <taxon>eudicotyledons</taxon>
        <taxon>Gunneridae</taxon>
        <taxon>Pentapetalae</taxon>
        <taxon>asterids</taxon>
        <taxon>campanulids</taxon>
        <taxon>Asterales</taxon>
        <taxon>Asteraceae</taxon>
        <taxon>Asteroideae</taxon>
        <taxon>Anthemideae</taxon>
        <taxon>Anthemidinae</taxon>
        <taxon>Tanacetum</taxon>
    </lineage>
</organism>
<sequence>LGYLKFSAKGTKREVFGMPIPGSLITTDIQAASYYQEYLANVAKYRRYLAGKKRSLKSVAVSEAEDVPVMEPQVATEDTDLQKALEESMKTAYALPRGPLLPVVIKEPESGKYQPLPKVLGKGKAKVTEEQVSHDILSLQKPKRKSPADQYIFQRHVSEPTGSSGHDESPYAVLGQSDSEEESEKVMLRVD</sequence>
<comment type="caution">
    <text evidence="2">The sequence shown here is derived from an EMBL/GenBank/DDBJ whole genome shotgun (WGS) entry which is preliminary data.</text>
</comment>
<feature type="non-terminal residue" evidence="2">
    <location>
        <position position="191"/>
    </location>
</feature>
<feature type="non-terminal residue" evidence="2">
    <location>
        <position position="1"/>
    </location>
</feature>
<gene>
    <name evidence="2" type="ORF">Tci_869595</name>
</gene>
<dbReference type="AlphaFoldDB" id="A0A699SM07"/>
<proteinExistence type="predicted"/>
<accession>A0A699SM07</accession>
<dbReference type="EMBL" id="BKCJ011167179">
    <property type="protein sequence ID" value="GFC97625.1"/>
    <property type="molecule type" value="Genomic_DNA"/>
</dbReference>
<feature type="region of interest" description="Disordered" evidence="1">
    <location>
        <begin position="133"/>
        <end position="191"/>
    </location>
</feature>
<protein>
    <submittedName>
        <fullName evidence="2">Histone deacetylase 14</fullName>
    </submittedName>
</protein>
<evidence type="ECO:0000256" key="1">
    <source>
        <dbReference type="SAM" id="MobiDB-lite"/>
    </source>
</evidence>